<evidence type="ECO:0000259" key="12">
    <source>
        <dbReference type="PROSITE" id="PS52040"/>
    </source>
</evidence>
<evidence type="ECO:0000313" key="14">
    <source>
        <dbReference type="Proteomes" id="UP000034849"/>
    </source>
</evidence>
<keyword evidence="9" id="KW-0963">Cytoplasm</keyword>
<evidence type="ECO:0000313" key="13">
    <source>
        <dbReference type="EMBL" id="KKQ26962.1"/>
    </source>
</evidence>
<keyword evidence="7 9" id="KW-0413">Isomerase</keyword>
<evidence type="ECO:0000256" key="4">
    <source>
        <dbReference type="ARBA" id="ARBA00022840"/>
    </source>
</evidence>
<dbReference type="InterPro" id="IPR013757">
    <property type="entry name" value="Topo_IIA_A_a_sf"/>
</dbReference>
<dbReference type="EMBL" id="LBSX01000018">
    <property type="protein sequence ID" value="KKQ26962.1"/>
    <property type="molecule type" value="Genomic_DNA"/>
</dbReference>
<comment type="miscellaneous">
    <text evidence="9">Few gyrases are as efficient as E.coli at forming negative supercoils. Not all organisms have 2 type II topoisomerases; in organisms with a single type II topoisomerase this enzyme also has to decatenate newly replicated chromosomes.</text>
</comment>
<dbReference type="GO" id="GO:0005737">
    <property type="term" value="C:cytoplasm"/>
    <property type="evidence" value="ECO:0007669"/>
    <property type="project" value="UniProtKB-SubCell"/>
</dbReference>
<evidence type="ECO:0000256" key="2">
    <source>
        <dbReference type="ARBA" id="ARBA00008263"/>
    </source>
</evidence>
<feature type="domain" description="Topo IIA-type catalytic" evidence="12">
    <location>
        <begin position="46"/>
        <end position="512"/>
    </location>
</feature>
<keyword evidence="4 9" id="KW-0067">ATP-binding</keyword>
<dbReference type="GO" id="GO:0003677">
    <property type="term" value="F:DNA binding"/>
    <property type="evidence" value="ECO:0007669"/>
    <property type="project" value="UniProtKB-UniRule"/>
</dbReference>
<dbReference type="HAMAP" id="MF_01897">
    <property type="entry name" value="GyrA"/>
    <property type="match status" value="1"/>
</dbReference>
<evidence type="ECO:0000256" key="10">
    <source>
        <dbReference type="PROSITE-ProRule" id="PRU01384"/>
    </source>
</evidence>
<comment type="function">
    <text evidence="9">A type II topoisomerase that negatively supercoils closed circular double-stranded (ds) DNA in an ATP-dependent manner to modulate DNA topology and maintain chromosomes in an underwound state. Negative supercoiling favors strand separation, and DNA replication, transcription, recombination and repair, all of which involve strand separation. Also able to catalyze the interconversion of other topological isomers of dsDNA rings, including catenanes and knotted rings. Type II topoisomerases break and join 2 DNA strands simultaneously in an ATP-dependent manner.</text>
</comment>
<comment type="similarity">
    <text evidence="2 9">Belongs to the type II topoisomerase GyrA/ParC subunit family.</text>
</comment>
<evidence type="ECO:0000256" key="8">
    <source>
        <dbReference type="ARBA" id="ARBA00063644"/>
    </source>
</evidence>
<dbReference type="FunFam" id="1.10.268.10:FF:000001">
    <property type="entry name" value="DNA gyrase subunit A"/>
    <property type="match status" value="1"/>
</dbReference>
<dbReference type="STRING" id="1619046.US42_C0018G0036"/>
<keyword evidence="5 9" id="KW-0799">Topoisomerase</keyword>
<comment type="subunit">
    <text evidence="8">Heterotetramer composed of ParC and ParE.</text>
</comment>
<dbReference type="Gene3D" id="3.90.199.10">
    <property type="entry name" value="Topoisomerase II, domain 5"/>
    <property type="match status" value="1"/>
</dbReference>
<feature type="short sequence motif" description="GyrA-box" evidence="9">
    <location>
        <begin position="539"/>
        <end position="545"/>
    </location>
</feature>
<dbReference type="PROSITE" id="PS52040">
    <property type="entry name" value="TOPO_IIA"/>
    <property type="match status" value="1"/>
</dbReference>
<dbReference type="Gene3D" id="1.10.268.10">
    <property type="entry name" value="Topoisomerase, domain 3"/>
    <property type="match status" value="1"/>
</dbReference>
<keyword evidence="11" id="KW-0175">Coiled coil</keyword>
<dbReference type="Pfam" id="PF03989">
    <property type="entry name" value="DNA_gyraseA_C"/>
    <property type="match status" value="6"/>
</dbReference>
<sequence>MANVKKVEQEKLELNPSGKVEPVQLVEEMKTSYLDYAMSVIVSRALPDVRDGLKPVHRRILYAMWNIGLKHTSKFRKSAHVVGEVMAKYHPHGDSAIYDSMVRMAQDFNMRHTLVHGQGNFGSMDGDSAAAMRYTEAKLSAIAEEMAFDIEKDTVDFSPTYDGSHREPRVLPSKLPNLLLNGSMGIAVGMATNIPPHNLGELCDGIDALITNPKITIEELMEYIKGPDFPTGGIIYNKKDIATAFATGRGGIVMRAKADIQENKNGQFQIIVNEIPYQVNKSTLIERIADLVQEKKIEGIKDLRDESNKDGVRIVIDLKKDSYPKKVLNKLYTITDLQTTFHVNLLALIDGIQPRVLNLKTILEEHIKHRETIIRRRTAYDLEKAKDRAHILEGLSKALDKIDAVINTIRKSKDKEDAKKNLMEKFKFTERQTVAILEMRLQQLANLERQKIEDELKEKRALIKELEAILSSTKRILEIIKNETKEIKEKFANERRTQIVAGGVKEFSVEDLVPNESTIIMTTRDGYIKRLPPDTFKTQGRGGKGVIGVTTKEEDIVDQLISTNTHDNILFFTTRGRVFQLRAYDIPQATRTAKGQAIVNFLQLAPNEKLSAILSVTDINKYKFLVMVTNKGTTKKTALTDFANVRHSGLIALKLKTDDMLEWVRPSTGKDEIMIVTAGGQAIRFKEANIRPMGRTASGVRGMRLKSNDYIVGMDVISPDLVKNKVLELLVVSENGLGKRTLINEYKVQGRGGSGIKTMNITPKTGKIISVDVINNTEEKDLMAISVNGQVIRIELKTVSTLGRATQGVRIMRFKEEGDKVASATLL</sequence>
<dbReference type="GO" id="GO:0005524">
    <property type="term" value="F:ATP binding"/>
    <property type="evidence" value="ECO:0007669"/>
    <property type="project" value="UniProtKB-UniRule"/>
</dbReference>
<dbReference type="GO" id="GO:0009330">
    <property type="term" value="C:DNA topoisomerase type II (double strand cut, ATP-hydrolyzing) complex"/>
    <property type="evidence" value="ECO:0007669"/>
    <property type="project" value="TreeGrafter"/>
</dbReference>
<protein>
    <recommendedName>
        <fullName evidence="9">DNA gyrase subunit A</fullName>
        <ecNumber evidence="9">5.6.2.2</ecNumber>
    </recommendedName>
</protein>
<organism evidence="13 14">
    <name type="scientific">Candidatus Magasanikbacteria bacterium GW2011_GWC2_37_14</name>
    <dbReference type="NCBI Taxonomy" id="1619046"/>
    <lineage>
        <taxon>Bacteria</taxon>
        <taxon>Candidatus Magasanikiibacteriota</taxon>
    </lineage>
</organism>
<dbReference type="NCBIfam" id="TIGR01063">
    <property type="entry name" value="gyrA"/>
    <property type="match status" value="1"/>
</dbReference>
<keyword evidence="3 9" id="KW-0547">Nucleotide-binding</keyword>
<dbReference type="AlphaFoldDB" id="A0A0G0GAF5"/>
<dbReference type="SUPFAM" id="SSF56719">
    <property type="entry name" value="Type II DNA topoisomerase"/>
    <property type="match status" value="1"/>
</dbReference>
<dbReference type="GO" id="GO:0005694">
    <property type="term" value="C:chromosome"/>
    <property type="evidence" value="ECO:0007669"/>
    <property type="project" value="InterPro"/>
</dbReference>
<dbReference type="InterPro" id="IPR035516">
    <property type="entry name" value="Gyrase/topoIV_suA_C"/>
</dbReference>
<dbReference type="NCBIfam" id="NF004043">
    <property type="entry name" value="PRK05560.1"/>
    <property type="match status" value="1"/>
</dbReference>
<comment type="caution">
    <text evidence="13">The sequence shown here is derived from an EMBL/GenBank/DDBJ whole genome shotgun (WGS) entry which is preliminary data.</text>
</comment>
<dbReference type="FunFam" id="2.120.10.90:FF:000005">
    <property type="entry name" value="DNA topoisomerase 4 subunit A"/>
    <property type="match status" value="1"/>
</dbReference>
<dbReference type="InterPro" id="IPR050220">
    <property type="entry name" value="Type_II_DNA_Topoisomerases"/>
</dbReference>
<evidence type="ECO:0000256" key="9">
    <source>
        <dbReference type="HAMAP-Rule" id="MF_01897"/>
    </source>
</evidence>
<evidence type="ECO:0000256" key="5">
    <source>
        <dbReference type="ARBA" id="ARBA00023029"/>
    </source>
</evidence>
<dbReference type="CDD" id="cd00187">
    <property type="entry name" value="TOP4c"/>
    <property type="match status" value="1"/>
</dbReference>
<feature type="active site" description="O-(5'-phospho-DNA)-tyrosine intermediate" evidence="9 10">
    <location>
        <position position="134"/>
    </location>
</feature>
<gene>
    <name evidence="9" type="primary">gyrA</name>
    <name evidence="13" type="ORF">US42_C0018G0036</name>
</gene>
<dbReference type="NCBIfam" id="NF004044">
    <property type="entry name" value="PRK05561.1"/>
    <property type="match status" value="1"/>
</dbReference>
<dbReference type="FunFam" id="3.30.1360.40:FF:000002">
    <property type="entry name" value="DNA gyrase subunit A"/>
    <property type="match status" value="1"/>
</dbReference>
<name>A0A0G0GAF5_9BACT</name>
<dbReference type="Pfam" id="PF00521">
    <property type="entry name" value="DNA_topoisoIV"/>
    <property type="match status" value="1"/>
</dbReference>
<dbReference type="PANTHER" id="PTHR43493">
    <property type="entry name" value="DNA GYRASE/TOPOISOMERASE SUBUNIT A"/>
    <property type="match status" value="1"/>
</dbReference>
<evidence type="ECO:0000256" key="3">
    <source>
        <dbReference type="ARBA" id="ARBA00022741"/>
    </source>
</evidence>
<dbReference type="InterPro" id="IPR005743">
    <property type="entry name" value="GyrA"/>
</dbReference>
<comment type="subcellular location">
    <subcellularLocation>
        <location evidence="9">Cytoplasm</location>
    </subcellularLocation>
</comment>
<dbReference type="PANTHER" id="PTHR43493:SF5">
    <property type="entry name" value="DNA GYRASE SUBUNIT A, CHLOROPLASTIC_MITOCHONDRIAL"/>
    <property type="match status" value="1"/>
</dbReference>
<evidence type="ECO:0000256" key="11">
    <source>
        <dbReference type="SAM" id="Coils"/>
    </source>
</evidence>
<dbReference type="InterPro" id="IPR006691">
    <property type="entry name" value="GyrA/parC_rep"/>
</dbReference>
<accession>A0A0G0GAF5</accession>
<dbReference type="PATRIC" id="fig|1619046.3.peg.999"/>
<feature type="coiled-coil region" evidence="11">
    <location>
        <begin position="412"/>
        <end position="483"/>
    </location>
</feature>
<dbReference type="Gene3D" id="2.120.10.90">
    <property type="entry name" value="DNA gyrase/topoisomerase IV, subunit A, C-terminal"/>
    <property type="match status" value="1"/>
</dbReference>
<dbReference type="FunFam" id="3.90.199.10:FF:000001">
    <property type="entry name" value="DNA gyrase subunit A"/>
    <property type="match status" value="1"/>
</dbReference>
<comment type="catalytic activity">
    <reaction evidence="1 9 10">
        <text>ATP-dependent breakage, passage and rejoining of double-stranded DNA.</text>
        <dbReference type="EC" id="5.6.2.2"/>
    </reaction>
</comment>
<evidence type="ECO:0000256" key="6">
    <source>
        <dbReference type="ARBA" id="ARBA00023125"/>
    </source>
</evidence>
<dbReference type="InterPro" id="IPR013760">
    <property type="entry name" value="Topo_IIA-like_dom_sf"/>
</dbReference>
<dbReference type="GO" id="GO:0006261">
    <property type="term" value="P:DNA-templated DNA replication"/>
    <property type="evidence" value="ECO:0007669"/>
    <property type="project" value="UniProtKB-UniRule"/>
</dbReference>
<proteinExistence type="inferred from homology"/>
<dbReference type="InterPro" id="IPR013758">
    <property type="entry name" value="Topo_IIA_A/C_ab"/>
</dbReference>
<reference evidence="13 14" key="1">
    <citation type="journal article" date="2015" name="Nature">
        <title>rRNA introns, odd ribosomes, and small enigmatic genomes across a large radiation of phyla.</title>
        <authorList>
            <person name="Brown C.T."/>
            <person name="Hug L.A."/>
            <person name="Thomas B.C."/>
            <person name="Sharon I."/>
            <person name="Castelle C.J."/>
            <person name="Singh A."/>
            <person name="Wilkins M.J."/>
            <person name="Williams K.H."/>
            <person name="Banfield J.F."/>
        </authorList>
    </citation>
    <scope>NUCLEOTIDE SEQUENCE [LARGE SCALE GENOMIC DNA]</scope>
</reference>
<dbReference type="Proteomes" id="UP000034849">
    <property type="component" value="Unassembled WGS sequence"/>
</dbReference>
<dbReference type="InterPro" id="IPR002205">
    <property type="entry name" value="Topo_IIA_dom_A"/>
</dbReference>
<dbReference type="Gene3D" id="3.30.1360.40">
    <property type="match status" value="1"/>
</dbReference>
<comment type="subunit">
    <text evidence="9">Heterotetramer, composed of two GyrA and two GyrB chains. In the heterotetramer, GyrA contains the active site tyrosine that forms a transient covalent intermediate with DNA, while GyrB binds cofactors and catalyzes ATP hydrolysis.</text>
</comment>
<dbReference type="EC" id="5.6.2.2" evidence="9"/>
<dbReference type="GO" id="GO:0006265">
    <property type="term" value="P:DNA topological change"/>
    <property type="evidence" value="ECO:0007669"/>
    <property type="project" value="UniProtKB-UniRule"/>
</dbReference>
<dbReference type="SMART" id="SM00434">
    <property type="entry name" value="TOP4c"/>
    <property type="match status" value="1"/>
</dbReference>
<dbReference type="GO" id="GO:0034335">
    <property type="term" value="F:DNA negative supercoiling activity"/>
    <property type="evidence" value="ECO:0007669"/>
    <property type="project" value="UniProtKB-ARBA"/>
</dbReference>
<evidence type="ECO:0000256" key="1">
    <source>
        <dbReference type="ARBA" id="ARBA00000185"/>
    </source>
</evidence>
<keyword evidence="6 9" id="KW-0238">DNA-binding</keyword>
<dbReference type="SUPFAM" id="SSF101904">
    <property type="entry name" value="GyrA/ParC C-terminal domain-like"/>
    <property type="match status" value="1"/>
</dbReference>
<evidence type="ECO:0000256" key="7">
    <source>
        <dbReference type="ARBA" id="ARBA00023235"/>
    </source>
</evidence>